<feature type="domain" description="TniQ" evidence="1">
    <location>
        <begin position="7"/>
        <end position="149"/>
    </location>
</feature>
<dbReference type="InterPro" id="IPR009492">
    <property type="entry name" value="TniQ"/>
</dbReference>
<evidence type="ECO:0000313" key="3">
    <source>
        <dbReference type="Proteomes" id="UP000437709"/>
    </source>
</evidence>
<reference evidence="2 3" key="1">
    <citation type="submission" date="2019-10" db="EMBL/GenBank/DDBJ databases">
        <title>Georgenia wutianyii sp. nov. and Georgenia yuyongxinii sp. nov. isolated from plateau pika (Ochotona curzoniae) in the Qinghai-Tibet plateau of China.</title>
        <authorList>
            <person name="Tian Z."/>
        </authorList>
    </citation>
    <scope>NUCLEOTIDE SEQUENCE [LARGE SCALE GENOMIC DNA]</scope>
    <source>
        <strain evidence="2 3">JCM 19765</strain>
    </source>
</reference>
<proteinExistence type="predicted"/>
<organism evidence="2 3">
    <name type="scientific">Georgenia subflava</name>
    <dbReference type="NCBI Taxonomy" id="1622177"/>
    <lineage>
        <taxon>Bacteria</taxon>
        <taxon>Bacillati</taxon>
        <taxon>Actinomycetota</taxon>
        <taxon>Actinomycetes</taxon>
        <taxon>Micrococcales</taxon>
        <taxon>Bogoriellaceae</taxon>
        <taxon>Georgenia</taxon>
    </lineage>
</organism>
<keyword evidence="3" id="KW-1185">Reference proteome</keyword>
<sequence length="614" mass="68534">MTGTFALMPRLYVGECFTSWISRIAAANACPTTWVTDHFGLTTGKARRLRGYGVYLDDNQVRRIASVTGTDEADIRRSLQTTWIGGPATGSTKSGRDITNDAQQFANQNWLYTNASNYCPQCLAESNGVVMLDWTLPWVFACLAHGRLLLGHCPGCRRRSFPAMSSDRRPPYPATVPVPGFCMNRSDRKLKPCMQNLGSVEPGLQLPPHLLDLQARILDAKATRSRSWWSDLTMLSRYALLTLPTGAPRELATGRVPAAIEGAWDSTCAERDRLRRERRAKVPGALYRPPAETYRLARVPPADTALMAATTLLAYSALTNERALVTFVDLARQDTTRLSERKLRIYGATPELSRRTATAVEELRYGRSLDYGRLRPTQPKLLWNAANVPPLLWADLFEKHLAPLVVDMPISTTAMRRFASIALYRERTQCLWSEATAHFFDDVFRNRTLAFGVRYHVAAGFGVARLHEILNAIDRVSEELNSDGRIDAYPTMRAAATEAFAEPVTADVFQFVANGAQRATVPRCRWAAVWAWTMVASDHLLNAPAWTNGRTRNERDNYLIWVKRAPTPVLEALQEWAQLEALKFQERGGLAVRGCEGEKAHRTFGSDGASTSRG</sequence>
<protein>
    <recommendedName>
        <fullName evidence="1">TniQ domain-containing protein</fullName>
    </recommendedName>
</protein>
<accession>A0A6N7EE75</accession>
<dbReference type="Pfam" id="PF06527">
    <property type="entry name" value="TniQ"/>
    <property type="match status" value="1"/>
</dbReference>
<gene>
    <name evidence="2" type="ORF">GB881_06565</name>
</gene>
<dbReference type="OrthoDB" id="3874088at2"/>
<evidence type="ECO:0000259" key="1">
    <source>
        <dbReference type="Pfam" id="PF06527"/>
    </source>
</evidence>
<comment type="caution">
    <text evidence="2">The sequence shown here is derived from an EMBL/GenBank/DDBJ whole genome shotgun (WGS) entry which is preliminary data.</text>
</comment>
<dbReference type="AlphaFoldDB" id="A0A6N7EE75"/>
<evidence type="ECO:0000313" key="2">
    <source>
        <dbReference type="EMBL" id="MPV36722.1"/>
    </source>
</evidence>
<dbReference type="EMBL" id="WHPC01000017">
    <property type="protein sequence ID" value="MPV36722.1"/>
    <property type="molecule type" value="Genomic_DNA"/>
</dbReference>
<name>A0A6N7EE75_9MICO</name>
<dbReference type="Proteomes" id="UP000437709">
    <property type="component" value="Unassembled WGS sequence"/>
</dbReference>